<gene>
    <name evidence="2" type="ORF">PHMEG_00035103</name>
</gene>
<evidence type="ECO:0000313" key="3">
    <source>
        <dbReference type="Proteomes" id="UP000198211"/>
    </source>
</evidence>
<dbReference type="Proteomes" id="UP000198211">
    <property type="component" value="Unassembled WGS sequence"/>
</dbReference>
<feature type="compositionally biased region" description="Basic residues" evidence="1">
    <location>
        <begin position="53"/>
        <end position="64"/>
    </location>
</feature>
<evidence type="ECO:0008006" key="4">
    <source>
        <dbReference type="Google" id="ProtNLM"/>
    </source>
</evidence>
<keyword evidence="3" id="KW-1185">Reference proteome</keyword>
<dbReference type="AlphaFoldDB" id="A0A225UPH2"/>
<comment type="caution">
    <text evidence="2">The sequence shown here is derived from an EMBL/GenBank/DDBJ whole genome shotgun (WGS) entry which is preliminary data.</text>
</comment>
<sequence length="122" mass="13321">MGLDEKLHTPPQAPSGAPADFDESRDLPDEAQTAPTERTSSTNIPATTGVDPKKHKPKSGKKKLKAPDSGAEDHDERTWAKEELAQGFHKKDLFTFLLEGPVMKSFHRTLIGELHGPTTPPT</sequence>
<accession>A0A225UPH2</accession>
<feature type="compositionally biased region" description="Polar residues" evidence="1">
    <location>
        <begin position="33"/>
        <end position="46"/>
    </location>
</feature>
<dbReference type="EMBL" id="NBNE01013538">
    <property type="protein sequence ID" value="OWY95012.1"/>
    <property type="molecule type" value="Genomic_DNA"/>
</dbReference>
<organism evidence="2 3">
    <name type="scientific">Phytophthora megakarya</name>
    <dbReference type="NCBI Taxonomy" id="4795"/>
    <lineage>
        <taxon>Eukaryota</taxon>
        <taxon>Sar</taxon>
        <taxon>Stramenopiles</taxon>
        <taxon>Oomycota</taxon>
        <taxon>Peronosporomycetes</taxon>
        <taxon>Peronosporales</taxon>
        <taxon>Peronosporaceae</taxon>
        <taxon>Phytophthora</taxon>
    </lineage>
</organism>
<proteinExistence type="predicted"/>
<name>A0A225UPH2_9STRA</name>
<evidence type="ECO:0000256" key="1">
    <source>
        <dbReference type="SAM" id="MobiDB-lite"/>
    </source>
</evidence>
<evidence type="ECO:0000313" key="2">
    <source>
        <dbReference type="EMBL" id="OWY95012.1"/>
    </source>
</evidence>
<protein>
    <recommendedName>
        <fullName evidence="4">Eukaryotic/viral aspartic protease</fullName>
    </recommendedName>
</protein>
<feature type="region of interest" description="Disordered" evidence="1">
    <location>
        <begin position="1"/>
        <end position="77"/>
    </location>
</feature>
<reference evidence="3" key="1">
    <citation type="submission" date="2017-03" db="EMBL/GenBank/DDBJ databases">
        <title>Phytopthora megakarya and P. palmivora, two closely related causual agents of cacao black pod achieved similar genome size and gene model numbers by different mechanisms.</title>
        <authorList>
            <person name="Ali S."/>
            <person name="Shao J."/>
            <person name="Larry D.J."/>
            <person name="Kronmiller B."/>
            <person name="Shen D."/>
            <person name="Strem M.D."/>
            <person name="Melnick R.L."/>
            <person name="Guiltinan M.J."/>
            <person name="Tyler B.M."/>
            <person name="Meinhardt L.W."/>
            <person name="Bailey B.A."/>
        </authorList>
    </citation>
    <scope>NUCLEOTIDE SEQUENCE [LARGE SCALE GENOMIC DNA]</scope>
    <source>
        <strain evidence="3">zdho120</strain>
    </source>
</reference>
<dbReference type="OrthoDB" id="10627632at2759"/>